<dbReference type="EMBL" id="JBCEZU010000056">
    <property type="protein sequence ID" value="KAK9535789.1"/>
    <property type="molecule type" value="Genomic_DNA"/>
</dbReference>
<reference evidence="1 2" key="1">
    <citation type="journal article" date="2024" name="Genome Biol. Evol.">
        <title>Chromosome-level genome assembly of the viviparous eelpout Zoarces viviparus.</title>
        <authorList>
            <person name="Fuhrmann N."/>
            <person name="Brasseur M.V."/>
            <person name="Bakowski C.E."/>
            <person name="Podsiadlowski L."/>
            <person name="Prost S."/>
            <person name="Krehenwinkel H."/>
            <person name="Mayer C."/>
        </authorList>
    </citation>
    <scope>NUCLEOTIDE SEQUENCE [LARGE SCALE GENOMIC DNA]</scope>
    <source>
        <strain evidence="1">NO-MEL_2022_Ind0_liver</strain>
    </source>
</reference>
<gene>
    <name evidence="1" type="ORF">VZT92_008147</name>
</gene>
<protein>
    <submittedName>
        <fullName evidence="1">Uncharacterized protein</fullName>
    </submittedName>
</protein>
<dbReference type="Proteomes" id="UP001488805">
    <property type="component" value="Unassembled WGS sequence"/>
</dbReference>
<dbReference type="AlphaFoldDB" id="A0AAW1FM67"/>
<sequence length="70" mass="7477">MVAEAADRSLNPCAVRGRADPRLNPGWGRRSGLKAGSLCLSRGVELKAGSLSCGRTRCPPEQRLLLDELS</sequence>
<accession>A0AAW1FM67</accession>
<organism evidence="1 2">
    <name type="scientific">Zoarces viviparus</name>
    <name type="common">Viviparous eelpout</name>
    <name type="synonym">Blennius viviparus</name>
    <dbReference type="NCBI Taxonomy" id="48416"/>
    <lineage>
        <taxon>Eukaryota</taxon>
        <taxon>Metazoa</taxon>
        <taxon>Chordata</taxon>
        <taxon>Craniata</taxon>
        <taxon>Vertebrata</taxon>
        <taxon>Euteleostomi</taxon>
        <taxon>Actinopterygii</taxon>
        <taxon>Neopterygii</taxon>
        <taxon>Teleostei</taxon>
        <taxon>Neoteleostei</taxon>
        <taxon>Acanthomorphata</taxon>
        <taxon>Eupercaria</taxon>
        <taxon>Perciformes</taxon>
        <taxon>Cottioidei</taxon>
        <taxon>Zoarcales</taxon>
        <taxon>Zoarcidae</taxon>
        <taxon>Zoarcinae</taxon>
        <taxon>Zoarces</taxon>
    </lineage>
</organism>
<comment type="caution">
    <text evidence="1">The sequence shown here is derived from an EMBL/GenBank/DDBJ whole genome shotgun (WGS) entry which is preliminary data.</text>
</comment>
<keyword evidence="2" id="KW-1185">Reference proteome</keyword>
<proteinExistence type="predicted"/>
<evidence type="ECO:0000313" key="2">
    <source>
        <dbReference type="Proteomes" id="UP001488805"/>
    </source>
</evidence>
<name>A0AAW1FM67_ZOAVI</name>
<evidence type="ECO:0000313" key="1">
    <source>
        <dbReference type="EMBL" id="KAK9535789.1"/>
    </source>
</evidence>